<evidence type="ECO:0000313" key="2">
    <source>
        <dbReference type="Proteomes" id="UP000276215"/>
    </source>
</evidence>
<reference evidence="1 2" key="1">
    <citation type="journal article" date="2018" name="Nat. Ecol. Evol.">
        <title>Pezizomycetes genomes reveal the molecular basis of ectomycorrhizal truffle lifestyle.</title>
        <authorList>
            <person name="Murat C."/>
            <person name="Payen T."/>
            <person name="Noel B."/>
            <person name="Kuo A."/>
            <person name="Morin E."/>
            <person name="Chen J."/>
            <person name="Kohler A."/>
            <person name="Krizsan K."/>
            <person name="Balestrini R."/>
            <person name="Da Silva C."/>
            <person name="Montanini B."/>
            <person name="Hainaut M."/>
            <person name="Levati E."/>
            <person name="Barry K.W."/>
            <person name="Belfiori B."/>
            <person name="Cichocki N."/>
            <person name="Clum A."/>
            <person name="Dockter R.B."/>
            <person name="Fauchery L."/>
            <person name="Guy J."/>
            <person name="Iotti M."/>
            <person name="Le Tacon F."/>
            <person name="Lindquist E.A."/>
            <person name="Lipzen A."/>
            <person name="Malagnac F."/>
            <person name="Mello A."/>
            <person name="Molinier V."/>
            <person name="Miyauchi S."/>
            <person name="Poulain J."/>
            <person name="Riccioni C."/>
            <person name="Rubini A."/>
            <person name="Sitrit Y."/>
            <person name="Splivallo R."/>
            <person name="Traeger S."/>
            <person name="Wang M."/>
            <person name="Zifcakova L."/>
            <person name="Wipf D."/>
            <person name="Zambonelli A."/>
            <person name="Paolocci F."/>
            <person name="Nowrousian M."/>
            <person name="Ottonello S."/>
            <person name="Baldrian P."/>
            <person name="Spatafora J.W."/>
            <person name="Henrissat B."/>
            <person name="Nagy L.G."/>
            <person name="Aury J.M."/>
            <person name="Wincker P."/>
            <person name="Grigoriev I.V."/>
            <person name="Bonfante P."/>
            <person name="Martin F.M."/>
        </authorList>
    </citation>
    <scope>NUCLEOTIDE SEQUENCE [LARGE SCALE GENOMIC DNA]</scope>
    <source>
        <strain evidence="1 2">120613-1</strain>
    </source>
</reference>
<dbReference type="OrthoDB" id="2446291at2759"/>
<gene>
    <name evidence="1" type="ORF">L873DRAFT_1085598</name>
</gene>
<sequence length="231" mass="25167">MLNNTTHNYGGIPSFTMNNPTPAVYYSQPQICAGNILKRARPDDDYDGEDERIPASARGGGMLDGSVAVMGGLGVCSPPNKKLRSKLQLRTHESIPSAQLTVTPPITTTATEASYVPYPAQPPQPQVGAQGVYNNNYGQDMDMGDGLHPPYSVIIGPPTPVSDGGEGAEGDMEMNVEMNEVKEVKAVTRPWGSWDARPKEEKEKRKPLYRMGFVLSCEKCQMRVPGHYGHF</sequence>
<accession>A0A3N4JL61</accession>
<dbReference type="STRING" id="1336337.A0A3N4JL61"/>
<protein>
    <submittedName>
        <fullName evidence="1">Uncharacterized protein</fullName>
    </submittedName>
</protein>
<keyword evidence="2" id="KW-1185">Reference proteome</keyword>
<dbReference type="Proteomes" id="UP000276215">
    <property type="component" value="Unassembled WGS sequence"/>
</dbReference>
<dbReference type="AlphaFoldDB" id="A0A3N4JL61"/>
<dbReference type="EMBL" id="ML120401">
    <property type="protein sequence ID" value="RPA97728.1"/>
    <property type="molecule type" value="Genomic_DNA"/>
</dbReference>
<name>A0A3N4JL61_9PEZI</name>
<evidence type="ECO:0000313" key="1">
    <source>
        <dbReference type="EMBL" id="RPA97728.1"/>
    </source>
</evidence>
<organism evidence="1 2">
    <name type="scientific">Choiromyces venosus 120613-1</name>
    <dbReference type="NCBI Taxonomy" id="1336337"/>
    <lineage>
        <taxon>Eukaryota</taxon>
        <taxon>Fungi</taxon>
        <taxon>Dikarya</taxon>
        <taxon>Ascomycota</taxon>
        <taxon>Pezizomycotina</taxon>
        <taxon>Pezizomycetes</taxon>
        <taxon>Pezizales</taxon>
        <taxon>Tuberaceae</taxon>
        <taxon>Choiromyces</taxon>
    </lineage>
</organism>
<proteinExistence type="predicted"/>